<proteinExistence type="predicted"/>
<protein>
    <recommendedName>
        <fullName evidence="1">Alcohol dehydrogenase-like N-terminal domain-containing protein</fullName>
    </recommendedName>
</protein>
<reference evidence="2 3" key="1">
    <citation type="submission" date="2016-04" db="EMBL/GenBank/DDBJ databases">
        <title>A degradative enzymes factory behind the ericoid mycorrhizal symbiosis.</title>
        <authorList>
            <consortium name="DOE Joint Genome Institute"/>
            <person name="Martino E."/>
            <person name="Morin E."/>
            <person name="Grelet G."/>
            <person name="Kuo A."/>
            <person name="Kohler A."/>
            <person name="Daghino S."/>
            <person name="Barry K."/>
            <person name="Choi C."/>
            <person name="Cichocki N."/>
            <person name="Clum A."/>
            <person name="Copeland A."/>
            <person name="Hainaut M."/>
            <person name="Haridas S."/>
            <person name="Labutti K."/>
            <person name="Lindquist E."/>
            <person name="Lipzen A."/>
            <person name="Khouja H.-R."/>
            <person name="Murat C."/>
            <person name="Ohm R."/>
            <person name="Olson A."/>
            <person name="Spatafora J."/>
            <person name="Veneault-Fourrey C."/>
            <person name="Henrissat B."/>
            <person name="Grigoriev I."/>
            <person name="Martin F."/>
            <person name="Perotto S."/>
        </authorList>
    </citation>
    <scope>NUCLEOTIDE SEQUENCE [LARGE SCALE GENOMIC DNA]</scope>
    <source>
        <strain evidence="2 3">E</strain>
    </source>
</reference>
<evidence type="ECO:0000313" key="2">
    <source>
        <dbReference type="EMBL" id="PMD62861.1"/>
    </source>
</evidence>
<dbReference type="InterPro" id="IPR052585">
    <property type="entry name" value="Lipid_raft_assoc_Zn_ADH"/>
</dbReference>
<dbReference type="PANTHER" id="PTHR43482:SF2">
    <property type="entry name" value="ZINC-BINDING DEHYDROGENASE FAMILY, PUTATIVE (AFU_ORTHOLOGUE AFUA_3G15030)-RELATED"/>
    <property type="match status" value="1"/>
</dbReference>
<keyword evidence="3" id="KW-1185">Reference proteome</keyword>
<organism evidence="2 3">
    <name type="scientific">Hyaloscypha bicolor E</name>
    <dbReference type="NCBI Taxonomy" id="1095630"/>
    <lineage>
        <taxon>Eukaryota</taxon>
        <taxon>Fungi</taxon>
        <taxon>Dikarya</taxon>
        <taxon>Ascomycota</taxon>
        <taxon>Pezizomycotina</taxon>
        <taxon>Leotiomycetes</taxon>
        <taxon>Helotiales</taxon>
        <taxon>Hyaloscyphaceae</taxon>
        <taxon>Hyaloscypha</taxon>
        <taxon>Hyaloscypha bicolor</taxon>
    </lineage>
</organism>
<dbReference type="InParanoid" id="A0A2J6TIM0"/>
<accession>A0A2J6TIM0</accession>
<dbReference type="Pfam" id="PF08240">
    <property type="entry name" value="ADH_N"/>
    <property type="match status" value="1"/>
</dbReference>
<dbReference type="SUPFAM" id="SSF50129">
    <property type="entry name" value="GroES-like"/>
    <property type="match status" value="1"/>
</dbReference>
<dbReference type="GeneID" id="36587918"/>
<dbReference type="InterPro" id="IPR011032">
    <property type="entry name" value="GroES-like_sf"/>
</dbReference>
<gene>
    <name evidence="2" type="ORF">K444DRAFT_610883</name>
</gene>
<dbReference type="Proteomes" id="UP000235371">
    <property type="component" value="Unassembled WGS sequence"/>
</dbReference>
<evidence type="ECO:0000313" key="3">
    <source>
        <dbReference type="Proteomes" id="UP000235371"/>
    </source>
</evidence>
<dbReference type="STRING" id="1095630.A0A2J6TIM0"/>
<evidence type="ECO:0000259" key="1">
    <source>
        <dbReference type="Pfam" id="PF08240"/>
    </source>
</evidence>
<name>A0A2J6TIM0_9HELO</name>
<dbReference type="AlphaFoldDB" id="A0A2J6TIM0"/>
<feature type="domain" description="Alcohol dehydrogenase-like N-terminal" evidence="1">
    <location>
        <begin position="35"/>
        <end position="91"/>
    </location>
</feature>
<sequence length="128" mass="13926">MMFKWVKDPFILGTDGTDSPLICLSSARPYLRSLFQVVGEVVEVGSSVTRFKVGDRVVSQGCGINEAFNDSVKGDFRLYTVLVNHMTAPIPPTIAVEQAAILPLAVITAASGSSLKTNWLFNYLPYPT</sequence>
<dbReference type="InterPro" id="IPR013154">
    <property type="entry name" value="ADH-like_N"/>
</dbReference>
<dbReference type="EMBL" id="KZ613783">
    <property type="protein sequence ID" value="PMD62861.1"/>
    <property type="molecule type" value="Genomic_DNA"/>
</dbReference>
<dbReference type="PANTHER" id="PTHR43482">
    <property type="entry name" value="PROTEIN AST1-RELATED"/>
    <property type="match status" value="1"/>
</dbReference>
<dbReference type="Gene3D" id="3.90.180.10">
    <property type="entry name" value="Medium-chain alcohol dehydrogenases, catalytic domain"/>
    <property type="match status" value="1"/>
</dbReference>
<dbReference type="RefSeq" id="XP_024739765.1">
    <property type="nucleotide sequence ID" value="XM_024879841.1"/>
</dbReference>